<dbReference type="PRINTS" id="PR00502">
    <property type="entry name" value="NUDIXFAMILY"/>
</dbReference>
<dbReference type="Pfam" id="PF00293">
    <property type="entry name" value="NUDIX"/>
    <property type="match status" value="1"/>
</dbReference>
<dbReference type="OrthoDB" id="9761969at2"/>
<protein>
    <submittedName>
        <fullName evidence="5">ADP-ribose pyrophosphatase</fullName>
    </submittedName>
</protein>
<reference evidence="5 6" key="1">
    <citation type="submission" date="2017-10" db="EMBL/GenBank/DDBJ databases">
        <title>Genomic analysis of the genus Acetobacter.</title>
        <authorList>
            <person name="Kim K.H."/>
            <person name="Chun B.H."/>
            <person name="Son A.R."/>
            <person name="Jeon C.O."/>
        </authorList>
    </citation>
    <scope>NUCLEOTIDE SEQUENCE [LARGE SCALE GENOMIC DNA]</scope>
    <source>
        <strain evidence="5 6">LHT 2458</strain>
    </source>
</reference>
<name>A0A2G4RFU6_9PROT</name>
<dbReference type="GO" id="GO:0016787">
    <property type="term" value="F:hydrolase activity"/>
    <property type="evidence" value="ECO:0007669"/>
    <property type="project" value="UniProtKB-KW"/>
</dbReference>
<dbReference type="PROSITE" id="PS51462">
    <property type="entry name" value="NUDIX"/>
    <property type="match status" value="1"/>
</dbReference>
<dbReference type="SUPFAM" id="SSF55811">
    <property type="entry name" value="Nudix"/>
    <property type="match status" value="1"/>
</dbReference>
<dbReference type="InterPro" id="IPR015797">
    <property type="entry name" value="NUDIX_hydrolase-like_dom_sf"/>
</dbReference>
<evidence type="ECO:0000313" key="5">
    <source>
        <dbReference type="EMBL" id="PHY95442.1"/>
    </source>
</evidence>
<keyword evidence="6" id="KW-1185">Reference proteome</keyword>
<proteinExistence type="inferred from homology"/>
<organism evidence="5 6">
    <name type="scientific">Acetobacter pomorum</name>
    <dbReference type="NCBI Taxonomy" id="65959"/>
    <lineage>
        <taxon>Bacteria</taxon>
        <taxon>Pseudomonadati</taxon>
        <taxon>Pseudomonadota</taxon>
        <taxon>Alphaproteobacteria</taxon>
        <taxon>Acetobacterales</taxon>
        <taxon>Acetobacteraceae</taxon>
        <taxon>Acetobacter</taxon>
    </lineage>
</organism>
<dbReference type="EMBL" id="PEBQ01000003">
    <property type="protein sequence ID" value="PHY95442.1"/>
    <property type="molecule type" value="Genomic_DNA"/>
</dbReference>
<feature type="domain" description="Nudix hydrolase" evidence="4">
    <location>
        <begin position="7"/>
        <end position="137"/>
    </location>
</feature>
<dbReference type="Gene3D" id="3.90.79.10">
    <property type="entry name" value="Nucleoside Triphosphate Pyrophosphohydrolase"/>
    <property type="match status" value="1"/>
</dbReference>
<evidence type="ECO:0000256" key="3">
    <source>
        <dbReference type="RuleBase" id="RU003476"/>
    </source>
</evidence>
<dbReference type="InterPro" id="IPR000086">
    <property type="entry name" value="NUDIX_hydrolase_dom"/>
</dbReference>
<comment type="cofactor">
    <cofactor evidence="1">
        <name>Mg(2+)</name>
        <dbReference type="ChEBI" id="CHEBI:18420"/>
    </cofactor>
</comment>
<dbReference type="PANTHER" id="PTHR43046">
    <property type="entry name" value="GDP-MANNOSE MANNOSYL HYDROLASE"/>
    <property type="match status" value="1"/>
</dbReference>
<gene>
    <name evidence="5" type="ORF">CSR02_00370</name>
</gene>
<dbReference type="AlphaFoldDB" id="A0A2G4RFU6"/>
<comment type="caution">
    <text evidence="5">The sequence shown here is derived from an EMBL/GenBank/DDBJ whole genome shotgun (WGS) entry which is preliminary data.</text>
</comment>
<dbReference type="Proteomes" id="UP000228751">
    <property type="component" value="Unassembled WGS sequence"/>
</dbReference>
<dbReference type="InterPro" id="IPR020084">
    <property type="entry name" value="NUDIX_hydrolase_CS"/>
</dbReference>
<evidence type="ECO:0000256" key="1">
    <source>
        <dbReference type="ARBA" id="ARBA00001946"/>
    </source>
</evidence>
<evidence type="ECO:0000259" key="4">
    <source>
        <dbReference type="PROSITE" id="PS51462"/>
    </source>
</evidence>
<dbReference type="PROSITE" id="PS00893">
    <property type="entry name" value="NUDIX_BOX"/>
    <property type="match status" value="1"/>
</dbReference>
<accession>A0A2G4RFU6</accession>
<sequence length="139" mass="14790">MSAQSSLPAVGCGAVILNDAGHILLLRRLKQPEAGCWGLPGGKVDPFETVPTAVIREVQEETGLNVQLGALLCVVDQIDQAAGAHWVAPVYRVQNYTGQPHICEPHKHNGLEWFALDALPQPLTIATQQAVAALKDLAA</sequence>
<dbReference type="CDD" id="cd04679">
    <property type="entry name" value="NUDIX_MutT_Nudt1"/>
    <property type="match status" value="1"/>
</dbReference>
<comment type="similarity">
    <text evidence="3">Belongs to the Nudix hydrolase family.</text>
</comment>
<keyword evidence="2 3" id="KW-0378">Hydrolase</keyword>
<dbReference type="PANTHER" id="PTHR43046:SF2">
    <property type="entry name" value="8-OXO-DGTP DIPHOSPHATASE-RELATED"/>
    <property type="match status" value="1"/>
</dbReference>
<evidence type="ECO:0000313" key="6">
    <source>
        <dbReference type="Proteomes" id="UP000228751"/>
    </source>
</evidence>
<dbReference type="InterPro" id="IPR020476">
    <property type="entry name" value="Nudix_hydrolase"/>
</dbReference>
<evidence type="ECO:0000256" key="2">
    <source>
        <dbReference type="ARBA" id="ARBA00022801"/>
    </source>
</evidence>